<keyword evidence="1" id="KW-0472">Membrane</keyword>
<comment type="caution">
    <text evidence="2">The sequence shown here is derived from an EMBL/GenBank/DDBJ whole genome shotgun (WGS) entry which is preliminary data.</text>
</comment>
<protein>
    <submittedName>
        <fullName evidence="2">Uncharacterized protein</fullName>
    </submittedName>
</protein>
<dbReference type="EMBL" id="JAENJH010000008">
    <property type="protein sequence ID" value="MBK1787863.1"/>
    <property type="molecule type" value="Genomic_DNA"/>
</dbReference>
<dbReference type="Proteomes" id="UP000635245">
    <property type="component" value="Unassembled WGS sequence"/>
</dbReference>
<evidence type="ECO:0000313" key="2">
    <source>
        <dbReference type="EMBL" id="MBK1787863.1"/>
    </source>
</evidence>
<accession>A0A934QWQ9</accession>
<dbReference type="RefSeq" id="WP_200323009.1">
    <property type="nucleotide sequence ID" value="NZ_JAENJH010000008.1"/>
</dbReference>
<evidence type="ECO:0000313" key="3">
    <source>
        <dbReference type="Proteomes" id="UP000635245"/>
    </source>
</evidence>
<feature type="transmembrane region" description="Helical" evidence="1">
    <location>
        <begin position="45"/>
        <end position="62"/>
    </location>
</feature>
<dbReference type="AlphaFoldDB" id="A0A934QWQ9"/>
<sequence length="68" mass="7467">MRQVISFVGGLLMLLGVAGLINEFVGWFRFFAVAQYVPALEGNEVVAYIGLIVVGFVVVLLTEHKARK</sequence>
<organism evidence="2 3">
    <name type="scientific">Prauserella cavernicola</name>
    <dbReference type="NCBI Taxonomy" id="2800127"/>
    <lineage>
        <taxon>Bacteria</taxon>
        <taxon>Bacillati</taxon>
        <taxon>Actinomycetota</taxon>
        <taxon>Actinomycetes</taxon>
        <taxon>Pseudonocardiales</taxon>
        <taxon>Pseudonocardiaceae</taxon>
        <taxon>Prauserella</taxon>
    </lineage>
</organism>
<gene>
    <name evidence="2" type="ORF">JHE00_26335</name>
</gene>
<keyword evidence="3" id="KW-1185">Reference proteome</keyword>
<reference evidence="2" key="1">
    <citation type="submission" date="2020-12" db="EMBL/GenBank/DDBJ databases">
        <title>Prauserella sp. ASG 168, a novel actinomycete isolated from cave rock.</title>
        <authorList>
            <person name="Suriyachadkun C."/>
        </authorList>
    </citation>
    <scope>NUCLEOTIDE SEQUENCE</scope>
    <source>
        <strain evidence="2">ASG 168</strain>
    </source>
</reference>
<keyword evidence="1" id="KW-1133">Transmembrane helix</keyword>
<proteinExistence type="predicted"/>
<keyword evidence="1" id="KW-0812">Transmembrane</keyword>
<name>A0A934QWQ9_9PSEU</name>
<evidence type="ECO:0000256" key="1">
    <source>
        <dbReference type="SAM" id="Phobius"/>
    </source>
</evidence>